<organism evidence="1 2">
    <name type="scientific">Hemibagrus wyckioides</name>
    <dbReference type="NCBI Taxonomy" id="337641"/>
    <lineage>
        <taxon>Eukaryota</taxon>
        <taxon>Metazoa</taxon>
        <taxon>Chordata</taxon>
        <taxon>Craniata</taxon>
        <taxon>Vertebrata</taxon>
        <taxon>Euteleostomi</taxon>
        <taxon>Actinopterygii</taxon>
        <taxon>Neopterygii</taxon>
        <taxon>Teleostei</taxon>
        <taxon>Ostariophysi</taxon>
        <taxon>Siluriformes</taxon>
        <taxon>Bagridae</taxon>
        <taxon>Hemibagrus</taxon>
    </lineage>
</organism>
<dbReference type="EMBL" id="JAHKSW010000011">
    <property type="protein sequence ID" value="KAG7326165.1"/>
    <property type="molecule type" value="Genomic_DNA"/>
</dbReference>
<accession>A0A9D3SJN6</accession>
<dbReference type="Proteomes" id="UP000824219">
    <property type="component" value="Linkage Group LG11"/>
</dbReference>
<reference evidence="1 2" key="1">
    <citation type="submission" date="2021-06" db="EMBL/GenBank/DDBJ databases">
        <title>Chromosome-level genome assembly of the red-tail catfish (Hemibagrus wyckioides).</title>
        <authorList>
            <person name="Shao F."/>
        </authorList>
    </citation>
    <scope>NUCLEOTIDE SEQUENCE [LARGE SCALE GENOMIC DNA]</scope>
    <source>
        <strain evidence="1">EC202008001</strain>
        <tissue evidence="1">Blood</tissue>
    </source>
</reference>
<gene>
    <name evidence="1" type="ORF">KOW79_009566</name>
</gene>
<proteinExistence type="predicted"/>
<protein>
    <submittedName>
        <fullName evidence="1">Uncharacterized protein</fullName>
    </submittedName>
</protein>
<name>A0A9D3SJN6_9TELE</name>
<keyword evidence="2" id="KW-1185">Reference proteome</keyword>
<sequence>MYPGNLASSSAVLKLACELALISLQPDIQTSSDLSVEPQLTMRALLTSQIKQEGRVCDRSPTFEEALLEIRTLSRPSRADISCSSIHQLLNSLEERLASLSHIH</sequence>
<dbReference type="AlphaFoldDB" id="A0A9D3SJN6"/>
<evidence type="ECO:0000313" key="1">
    <source>
        <dbReference type="EMBL" id="KAG7326165.1"/>
    </source>
</evidence>
<comment type="caution">
    <text evidence="1">The sequence shown here is derived from an EMBL/GenBank/DDBJ whole genome shotgun (WGS) entry which is preliminary data.</text>
</comment>
<evidence type="ECO:0000313" key="2">
    <source>
        <dbReference type="Proteomes" id="UP000824219"/>
    </source>
</evidence>